<sequence length="144" mass="15708">MIKSLLSATGIIGSALLLSACSSSGTDTGASQPAQLTPLVVTGQDNCQNVSLKQGQPLVVRFESNPSTGYQWSLLQESSILQLEGSHFVEPRNEDGKPPMVGAPGVHEWQFSTRQKGLDTLVFTYQQPWERTSYRKVECHVSVE</sequence>
<feature type="domain" description="Proteinase inhibitor I42 chagasin" evidence="4">
    <location>
        <begin position="52"/>
        <end position="140"/>
    </location>
</feature>
<protein>
    <submittedName>
        <fullName evidence="5">Predicted secreted protein</fullName>
    </submittedName>
</protein>
<evidence type="ECO:0000313" key="5">
    <source>
        <dbReference type="EMBL" id="BBG29006.1"/>
    </source>
</evidence>
<evidence type="ECO:0000259" key="4">
    <source>
        <dbReference type="Pfam" id="PF09394"/>
    </source>
</evidence>
<keyword evidence="1" id="KW-0646">Protease inhibitor</keyword>
<dbReference type="GO" id="GO:0004869">
    <property type="term" value="F:cysteine-type endopeptidase inhibitor activity"/>
    <property type="evidence" value="ECO:0007669"/>
    <property type="project" value="UniProtKB-KW"/>
</dbReference>
<dbReference type="Proteomes" id="UP000267342">
    <property type="component" value="Chromosome"/>
</dbReference>
<gene>
    <name evidence="5" type="ORF">ZBT109_0208</name>
</gene>
<organism evidence="5 6">
    <name type="scientific">Zymobacter palmae</name>
    <dbReference type="NCBI Taxonomy" id="33074"/>
    <lineage>
        <taxon>Bacteria</taxon>
        <taxon>Pseudomonadati</taxon>
        <taxon>Pseudomonadota</taxon>
        <taxon>Gammaproteobacteria</taxon>
        <taxon>Oceanospirillales</taxon>
        <taxon>Halomonadaceae</taxon>
        <taxon>Zymobacter group</taxon>
        <taxon>Zymobacter</taxon>
    </lineage>
</organism>
<name>A0A348HBK4_9GAMM</name>
<feature type="signal peptide" evidence="3">
    <location>
        <begin position="1"/>
        <end position="25"/>
    </location>
</feature>
<keyword evidence="6" id="KW-1185">Reference proteome</keyword>
<dbReference type="InterPro" id="IPR052781">
    <property type="entry name" value="Cys_protease_inhibitor_I42"/>
</dbReference>
<evidence type="ECO:0000256" key="2">
    <source>
        <dbReference type="ARBA" id="ARBA00022704"/>
    </source>
</evidence>
<dbReference type="PANTHER" id="PTHR36530:SF1">
    <property type="entry name" value="AMOEBIASIN-1"/>
    <property type="match status" value="1"/>
</dbReference>
<dbReference type="SUPFAM" id="SSF141066">
    <property type="entry name" value="ICP-like"/>
    <property type="match status" value="1"/>
</dbReference>
<dbReference type="InterPro" id="IPR018990">
    <property type="entry name" value="Prot_inh_I42_chagasin"/>
</dbReference>
<feature type="chain" id="PRO_5016848053" evidence="3">
    <location>
        <begin position="26"/>
        <end position="144"/>
    </location>
</feature>
<proteinExistence type="predicted"/>
<reference evidence="5 6" key="1">
    <citation type="submission" date="2018-09" db="EMBL/GenBank/DDBJ databases">
        <title>Zymobacter palmae IAM14233 (=T109) whole genome analysis.</title>
        <authorList>
            <person name="Yanase H."/>
        </authorList>
    </citation>
    <scope>NUCLEOTIDE SEQUENCE [LARGE SCALE GENOMIC DNA]</scope>
    <source>
        <strain evidence="5 6">IAM14233</strain>
    </source>
</reference>
<accession>A0A348HBK4</accession>
<dbReference type="STRING" id="1123510.GCA_000620025_02648"/>
<dbReference type="KEGG" id="zpl:ZBT109_0208"/>
<keyword evidence="2" id="KW-0789">Thiol protease inhibitor</keyword>
<evidence type="ECO:0000256" key="3">
    <source>
        <dbReference type="SAM" id="SignalP"/>
    </source>
</evidence>
<dbReference type="RefSeq" id="WP_051523980.1">
    <property type="nucleotide sequence ID" value="NZ_AP018933.1"/>
</dbReference>
<evidence type="ECO:0000313" key="6">
    <source>
        <dbReference type="Proteomes" id="UP000267342"/>
    </source>
</evidence>
<dbReference type="EMBL" id="AP018933">
    <property type="protein sequence ID" value="BBG29006.1"/>
    <property type="molecule type" value="Genomic_DNA"/>
</dbReference>
<dbReference type="PANTHER" id="PTHR36530">
    <property type="entry name" value="INHIBITOR OF CYSTEINE PEPTIDASE"/>
    <property type="match status" value="1"/>
</dbReference>
<dbReference type="AlphaFoldDB" id="A0A348HBK4"/>
<evidence type="ECO:0000256" key="1">
    <source>
        <dbReference type="ARBA" id="ARBA00022690"/>
    </source>
</evidence>
<dbReference type="InterPro" id="IPR036331">
    <property type="entry name" value="Chagasin-like_sf"/>
</dbReference>
<keyword evidence="3" id="KW-0732">Signal</keyword>
<dbReference type="Gene3D" id="2.60.40.2020">
    <property type="match status" value="1"/>
</dbReference>
<dbReference type="PROSITE" id="PS51257">
    <property type="entry name" value="PROKAR_LIPOPROTEIN"/>
    <property type="match status" value="1"/>
</dbReference>
<dbReference type="OrthoDB" id="670336at2"/>
<dbReference type="Pfam" id="PF09394">
    <property type="entry name" value="Inhibitor_I42"/>
    <property type="match status" value="1"/>
</dbReference>